<evidence type="ECO:0000313" key="3">
    <source>
        <dbReference type="Proteomes" id="UP000823927"/>
    </source>
</evidence>
<reference evidence="2" key="2">
    <citation type="journal article" date="2021" name="PeerJ">
        <title>Extensive microbial diversity within the chicken gut microbiome revealed by metagenomics and culture.</title>
        <authorList>
            <person name="Gilroy R."/>
            <person name="Ravi A."/>
            <person name="Getino M."/>
            <person name="Pursley I."/>
            <person name="Horton D.L."/>
            <person name="Alikhan N.F."/>
            <person name="Baker D."/>
            <person name="Gharbi K."/>
            <person name="Hall N."/>
            <person name="Watson M."/>
            <person name="Adriaenssens E.M."/>
            <person name="Foster-Nyarko E."/>
            <person name="Jarju S."/>
            <person name="Secka A."/>
            <person name="Antonio M."/>
            <person name="Oren A."/>
            <person name="Chaudhuri R.R."/>
            <person name="La Ragione R."/>
            <person name="Hildebrand F."/>
            <person name="Pallen M.J."/>
        </authorList>
    </citation>
    <scope>NUCLEOTIDE SEQUENCE</scope>
    <source>
        <strain evidence="2">CHK178-757</strain>
    </source>
</reference>
<organism evidence="2 3">
    <name type="scientific">Candidatus Scybalocola faecigallinarum</name>
    <dbReference type="NCBI Taxonomy" id="2840941"/>
    <lineage>
        <taxon>Bacteria</taxon>
        <taxon>Bacillati</taxon>
        <taxon>Bacillota</taxon>
        <taxon>Clostridia</taxon>
        <taxon>Lachnospirales</taxon>
        <taxon>Lachnospiraceae</taxon>
        <taxon>Lachnospiraceae incertae sedis</taxon>
        <taxon>Candidatus Scybalocola (ex Gilroy et al. 2021)</taxon>
    </lineage>
</organism>
<evidence type="ECO:0000256" key="1">
    <source>
        <dbReference type="SAM" id="Phobius"/>
    </source>
</evidence>
<evidence type="ECO:0000313" key="2">
    <source>
        <dbReference type="EMBL" id="HIS46551.1"/>
    </source>
</evidence>
<reference evidence="2" key="1">
    <citation type="submission" date="2020-10" db="EMBL/GenBank/DDBJ databases">
        <authorList>
            <person name="Gilroy R."/>
        </authorList>
    </citation>
    <scope>NUCLEOTIDE SEQUENCE</scope>
    <source>
        <strain evidence="2">CHK178-757</strain>
    </source>
</reference>
<keyword evidence="1" id="KW-1133">Transmembrane helix</keyword>
<dbReference type="AlphaFoldDB" id="A0A9D1F2X3"/>
<dbReference type="Proteomes" id="UP000823927">
    <property type="component" value="Unassembled WGS sequence"/>
</dbReference>
<dbReference type="EMBL" id="DVIT01000013">
    <property type="protein sequence ID" value="HIS46551.1"/>
    <property type="molecule type" value="Genomic_DNA"/>
</dbReference>
<comment type="caution">
    <text evidence="2">The sequence shown here is derived from an EMBL/GenBank/DDBJ whole genome shotgun (WGS) entry which is preliminary data.</text>
</comment>
<keyword evidence="1" id="KW-0812">Transmembrane</keyword>
<feature type="transmembrane region" description="Helical" evidence="1">
    <location>
        <begin position="38"/>
        <end position="60"/>
    </location>
</feature>
<keyword evidence="1" id="KW-0472">Membrane</keyword>
<sequence length="84" mass="9190">MFTKIKRLTALIGAILLVLLYLSTLIFSLMDGALAQGLLRASIFCTVAVPVLLYAISLIYKVLKGRGSSEDNNSQNSTKNEQKK</sequence>
<accession>A0A9D1F2X3</accession>
<name>A0A9D1F2X3_9FIRM</name>
<gene>
    <name evidence="2" type="ORF">IAB46_03150</name>
</gene>
<proteinExistence type="predicted"/>
<protein>
    <submittedName>
        <fullName evidence="2">Uncharacterized protein</fullName>
    </submittedName>
</protein>